<organism evidence="5 6">
    <name type="scientific">Conexibacter woesei (strain DSM 14684 / CCUG 47730 / CIP 108061 / JCM 11494 / NBRC 100937 / ID131577)</name>
    <dbReference type="NCBI Taxonomy" id="469383"/>
    <lineage>
        <taxon>Bacteria</taxon>
        <taxon>Bacillati</taxon>
        <taxon>Actinomycetota</taxon>
        <taxon>Thermoleophilia</taxon>
        <taxon>Solirubrobacterales</taxon>
        <taxon>Conexibacteraceae</taxon>
        <taxon>Conexibacter</taxon>
    </lineage>
</organism>
<dbReference type="SUPFAM" id="SSF53383">
    <property type="entry name" value="PLP-dependent transferases"/>
    <property type="match status" value="1"/>
</dbReference>
<dbReference type="STRING" id="469383.Cwoe_5568"/>
<comment type="cofactor">
    <cofactor evidence="1">
        <name>pyridoxal 5'-phosphate</name>
        <dbReference type="ChEBI" id="CHEBI:597326"/>
    </cofactor>
</comment>
<comment type="similarity">
    <text evidence="2">Belongs to the threonine aldolase family.</text>
</comment>
<feature type="domain" description="Aromatic amino acid beta-eliminating lyase/threonine aldolase" evidence="4">
    <location>
        <begin position="4"/>
        <end position="290"/>
    </location>
</feature>
<keyword evidence="5" id="KW-0456">Lyase</keyword>
<dbReference type="EC" id="4.1.2.5" evidence="5"/>
<dbReference type="Gene3D" id="3.90.1150.10">
    <property type="entry name" value="Aspartate Aminotransferase, domain 1"/>
    <property type="match status" value="1"/>
</dbReference>
<proteinExistence type="inferred from homology"/>
<evidence type="ECO:0000313" key="5">
    <source>
        <dbReference type="EMBL" id="ADB53973.1"/>
    </source>
</evidence>
<dbReference type="InterPro" id="IPR015421">
    <property type="entry name" value="PyrdxlP-dep_Trfase_major"/>
</dbReference>
<dbReference type="KEGG" id="cwo:Cwoe_5568"/>
<dbReference type="eggNOG" id="COG2008">
    <property type="taxonomic scope" value="Bacteria"/>
</dbReference>
<dbReference type="InterPro" id="IPR015422">
    <property type="entry name" value="PyrdxlP-dep_Trfase_small"/>
</dbReference>
<dbReference type="PANTHER" id="PTHR48097">
    <property type="entry name" value="L-THREONINE ALDOLASE-RELATED"/>
    <property type="match status" value="1"/>
</dbReference>
<evidence type="ECO:0000259" key="4">
    <source>
        <dbReference type="Pfam" id="PF01212"/>
    </source>
</evidence>
<reference evidence="6" key="2">
    <citation type="submission" date="2010-01" db="EMBL/GenBank/DDBJ databases">
        <title>The complete genome of Conexibacter woesei DSM 14684.</title>
        <authorList>
            <consortium name="US DOE Joint Genome Institute (JGI-PGF)"/>
            <person name="Lucas S."/>
            <person name="Copeland A."/>
            <person name="Lapidus A."/>
            <person name="Glavina del Rio T."/>
            <person name="Dalin E."/>
            <person name="Tice H."/>
            <person name="Bruce D."/>
            <person name="Goodwin L."/>
            <person name="Pitluck S."/>
            <person name="Kyrpides N."/>
            <person name="Mavromatis K."/>
            <person name="Ivanova N."/>
            <person name="Mikhailova N."/>
            <person name="Chertkov O."/>
            <person name="Brettin T."/>
            <person name="Detter J.C."/>
            <person name="Han C."/>
            <person name="Larimer F."/>
            <person name="Land M."/>
            <person name="Hauser L."/>
            <person name="Markowitz V."/>
            <person name="Cheng J.-F."/>
            <person name="Hugenholtz P."/>
            <person name="Woyke T."/>
            <person name="Wu D."/>
            <person name="Pukall R."/>
            <person name="Steenblock K."/>
            <person name="Schneider S."/>
            <person name="Klenk H.-P."/>
            <person name="Eisen J.A."/>
        </authorList>
    </citation>
    <scope>NUCLEOTIDE SEQUENCE [LARGE SCALE GENOMIC DNA]</scope>
    <source>
        <strain evidence="6">DSM 14684 / CIP 108061 / JCM 11494 / NBRC 100937 / ID131577</strain>
    </source>
</reference>
<evidence type="ECO:0000256" key="3">
    <source>
        <dbReference type="ARBA" id="ARBA00022898"/>
    </source>
</evidence>
<dbReference type="RefSeq" id="WP_012937024.1">
    <property type="nucleotide sequence ID" value="NC_013739.1"/>
</dbReference>
<dbReference type="EMBL" id="CP001854">
    <property type="protein sequence ID" value="ADB53973.1"/>
    <property type="molecule type" value="Genomic_DNA"/>
</dbReference>
<dbReference type="AlphaFoldDB" id="D3F0N9"/>
<evidence type="ECO:0000313" key="6">
    <source>
        <dbReference type="Proteomes" id="UP000008229"/>
    </source>
</evidence>
<reference evidence="5 6" key="1">
    <citation type="journal article" date="2010" name="Stand. Genomic Sci.">
        <title>Complete genome sequence of Conexibacter woesei type strain (ID131577).</title>
        <authorList>
            <person name="Pukall R."/>
            <person name="Lapidus A."/>
            <person name="Glavina Del Rio T."/>
            <person name="Copeland A."/>
            <person name="Tice H."/>
            <person name="Cheng J.-F."/>
            <person name="Lucas S."/>
            <person name="Chen F."/>
            <person name="Nolan M."/>
            <person name="Bruce D."/>
            <person name="Goodwin L."/>
            <person name="Pitluck S."/>
            <person name="Mavromatis K."/>
            <person name="Ivanova N."/>
            <person name="Ovchinnikova G."/>
            <person name="Pati A."/>
            <person name="Chen A."/>
            <person name="Palaniappan K."/>
            <person name="Land M."/>
            <person name="Hauser L."/>
            <person name="Chang Y.-J."/>
            <person name="Jeffries C.D."/>
            <person name="Chain P."/>
            <person name="Meincke L."/>
            <person name="Sims D."/>
            <person name="Brettin T."/>
            <person name="Detter J.C."/>
            <person name="Rohde M."/>
            <person name="Goeker M."/>
            <person name="Bristow J."/>
            <person name="Eisen J.A."/>
            <person name="Markowitz V."/>
            <person name="Kyrpides N.C."/>
            <person name="Klenk H.-P."/>
            <person name="Hugenholtz P."/>
        </authorList>
    </citation>
    <scope>NUCLEOTIDE SEQUENCE [LARGE SCALE GENOMIC DNA]</scope>
    <source>
        <strain evidence="6">DSM 14684 / CIP 108061 / JCM 11494 / NBRC 100937 / ID131577</strain>
    </source>
</reference>
<dbReference type="InterPro" id="IPR015424">
    <property type="entry name" value="PyrdxlP-dep_Trfase"/>
</dbReference>
<evidence type="ECO:0000256" key="2">
    <source>
        <dbReference type="ARBA" id="ARBA00006966"/>
    </source>
</evidence>
<dbReference type="GO" id="GO:0006520">
    <property type="term" value="P:amino acid metabolic process"/>
    <property type="evidence" value="ECO:0007669"/>
    <property type="project" value="InterPro"/>
</dbReference>
<dbReference type="Gene3D" id="3.40.640.10">
    <property type="entry name" value="Type I PLP-dependent aspartate aminotransferase-like (Major domain)"/>
    <property type="match status" value="1"/>
</dbReference>
<dbReference type="PANTHER" id="PTHR48097:SF5">
    <property type="entry name" value="LOW SPECIFICITY L-THREONINE ALDOLASE"/>
    <property type="match status" value="1"/>
</dbReference>
<keyword evidence="3" id="KW-0663">Pyridoxal phosphate</keyword>
<dbReference type="HOGENOM" id="CLU_049619_0_0_11"/>
<accession>D3F0N9</accession>
<dbReference type="Proteomes" id="UP000008229">
    <property type="component" value="Chromosome"/>
</dbReference>
<dbReference type="GO" id="GO:0004793">
    <property type="term" value="F:threonine aldolase activity"/>
    <property type="evidence" value="ECO:0007669"/>
    <property type="project" value="UniProtKB-EC"/>
</dbReference>
<keyword evidence="6" id="KW-1185">Reference proteome</keyword>
<evidence type="ECO:0000256" key="1">
    <source>
        <dbReference type="ARBA" id="ARBA00001933"/>
    </source>
</evidence>
<dbReference type="InterPro" id="IPR001597">
    <property type="entry name" value="ArAA_b-elim_lyase/Thr_aldolase"/>
</dbReference>
<sequence>MSTFASDNYAGAHPQVMAAVVAANEGHAPAYGADRWTARAQELLREQLGSEAQAFLVFNGTGANVLALRAACSPWGAAICAQTAHLHVDEGGAPERVGGVKLLTAPTADGKLRPADVERLCDRLGDEHQAQPQVVSIAQSTELGTVYSPNEVAALARTAHDLGLRLHVDGARLPAAAAALGVPLRAITTDAGVDLLSFGATKAGALGAEAVVVLRPDGGLVDGLPYLRKQSLQLASKGRFLAAQFVALLEDGLWERLASHANAMAARLAAAVRDTPGLEITQLVQANAVFAALPLAATRRLQQEWHFYDWDTPGRELAPGTGEVRWMCAWDTTADEVDRFAAAVRDVLGAVAA</sequence>
<protein>
    <submittedName>
        <fullName evidence="5">Threonine aldolase</fullName>
        <ecNumber evidence="5">4.1.2.5</ecNumber>
    </submittedName>
</protein>
<dbReference type="Pfam" id="PF01212">
    <property type="entry name" value="Beta_elim_lyase"/>
    <property type="match status" value="1"/>
</dbReference>
<name>D3F0N9_CONWI</name>
<gene>
    <name evidence="5" type="ordered locus">Cwoe_5568</name>
</gene>